<organism evidence="1 2">
    <name type="scientific">Geodia barretti</name>
    <name type="common">Barrett's horny sponge</name>
    <dbReference type="NCBI Taxonomy" id="519541"/>
    <lineage>
        <taxon>Eukaryota</taxon>
        <taxon>Metazoa</taxon>
        <taxon>Porifera</taxon>
        <taxon>Demospongiae</taxon>
        <taxon>Heteroscleromorpha</taxon>
        <taxon>Tetractinellida</taxon>
        <taxon>Astrophorina</taxon>
        <taxon>Geodiidae</taxon>
        <taxon>Geodia</taxon>
    </lineage>
</organism>
<evidence type="ECO:0000313" key="2">
    <source>
        <dbReference type="Proteomes" id="UP001174909"/>
    </source>
</evidence>
<dbReference type="EMBL" id="CASHTH010004108">
    <property type="protein sequence ID" value="CAI8053606.1"/>
    <property type="molecule type" value="Genomic_DNA"/>
</dbReference>
<gene>
    <name evidence="1" type="ORF">GBAR_LOCUS29310</name>
</gene>
<comment type="caution">
    <text evidence="1">The sequence shown here is derived from an EMBL/GenBank/DDBJ whole genome shotgun (WGS) entry which is preliminary data.</text>
</comment>
<dbReference type="Proteomes" id="UP001174909">
    <property type="component" value="Unassembled WGS sequence"/>
</dbReference>
<protein>
    <submittedName>
        <fullName evidence="1">Uncharacterized protein</fullName>
    </submittedName>
</protein>
<dbReference type="AlphaFoldDB" id="A0AA35XIG8"/>
<evidence type="ECO:0000313" key="1">
    <source>
        <dbReference type="EMBL" id="CAI8053606.1"/>
    </source>
</evidence>
<keyword evidence="2" id="KW-1185">Reference proteome</keyword>
<sequence>RSAVNTCVRVCDRPRRDSLFSTPTGWRGAFVPYLWCVMSDSSVSQTRDSNALPEGKVGECGFSWFLYKNHSTCSRFFFRTMTNMA</sequence>
<feature type="non-terminal residue" evidence="1">
    <location>
        <position position="85"/>
    </location>
</feature>
<accession>A0AA35XIG8</accession>
<reference evidence="1" key="1">
    <citation type="submission" date="2023-03" db="EMBL/GenBank/DDBJ databases">
        <authorList>
            <person name="Steffen K."/>
            <person name="Cardenas P."/>
        </authorList>
    </citation>
    <scope>NUCLEOTIDE SEQUENCE</scope>
</reference>
<proteinExistence type="predicted"/>
<name>A0AA35XIG8_GEOBA</name>